<organism evidence="4 5">
    <name type="scientific">Paenibacillus lycopersici</name>
    <dbReference type="NCBI Taxonomy" id="2704462"/>
    <lineage>
        <taxon>Bacteria</taxon>
        <taxon>Bacillati</taxon>
        <taxon>Bacillota</taxon>
        <taxon>Bacilli</taxon>
        <taxon>Bacillales</taxon>
        <taxon>Paenibacillaceae</taxon>
        <taxon>Paenibacillus</taxon>
    </lineage>
</organism>
<evidence type="ECO:0000256" key="1">
    <source>
        <dbReference type="ARBA" id="ARBA00023015"/>
    </source>
</evidence>
<dbReference type="RefSeq" id="WP_162358401.1">
    <property type="nucleotide sequence ID" value="NZ_CP048209.1"/>
</dbReference>
<dbReference type="SUPFAM" id="SSF46894">
    <property type="entry name" value="C-terminal effector domain of the bipartite response regulators"/>
    <property type="match status" value="1"/>
</dbReference>
<dbReference type="PROSITE" id="PS00622">
    <property type="entry name" value="HTH_LUXR_1"/>
    <property type="match status" value="1"/>
</dbReference>
<gene>
    <name evidence="4" type="ORF">GXP70_19580</name>
</gene>
<proteinExistence type="predicted"/>
<dbReference type="Pfam" id="PF13191">
    <property type="entry name" value="AAA_16"/>
    <property type="match status" value="1"/>
</dbReference>
<keyword evidence="1" id="KW-0805">Transcription regulation</keyword>
<evidence type="ECO:0000259" key="3">
    <source>
        <dbReference type="PROSITE" id="PS50043"/>
    </source>
</evidence>
<dbReference type="PANTHER" id="PTHR43642">
    <property type="entry name" value="HYBRID SIGNAL TRANSDUCTION HISTIDINE KINASE G"/>
    <property type="match status" value="1"/>
</dbReference>
<dbReference type="Gene3D" id="1.10.10.10">
    <property type="entry name" value="Winged helix-like DNA-binding domain superfamily/Winged helix DNA-binding domain"/>
    <property type="match status" value="1"/>
</dbReference>
<name>A0A6C0G3J7_9BACL</name>
<dbReference type="PROSITE" id="PS50043">
    <property type="entry name" value="HTH_LUXR_2"/>
    <property type="match status" value="1"/>
</dbReference>
<dbReference type="SUPFAM" id="SSF52540">
    <property type="entry name" value="P-loop containing nucleoside triphosphate hydrolases"/>
    <property type="match status" value="1"/>
</dbReference>
<dbReference type="Gene3D" id="3.40.50.300">
    <property type="entry name" value="P-loop containing nucleotide triphosphate hydrolases"/>
    <property type="match status" value="1"/>
</dbReference>
<dbReference type="SMART" id="SM00065">
    <property type="entry name" value="GAF"/>
    <property type="match status" value="1"/>
</dbReference>
<dbReference type="PANTHER" id="PTHR43642:SF1">
    <property type="entry name" value="HYBRID SIGNAL TRANSDUCTION HISTIDINE KINASE G"/>
    <property type="match status" value="1"/>
</dbReference>
<dbReference type="SUPFAM" id="SSF55781">
    <property type="entry name" value="GAF domain-like"/>
    <property type="match status" value="1"/>
</dbReference>
<feature type="domain" description="HTH luxR-type" evidence="3">
    <location>
        <begin position="1270"/>
        <end position="1335"/>
    </location>
</feature>
<evidence type="ECO:0000313" key="5">
    <source>
        <dbReference type="Proteomes" id="UP000476064"/>
    </source>
</evidence>
<dbReference type="Pfam" id="PF00196">
    <property type="entry name" value="GerE"/>
    <property type="match status" value="1"/>
</dbReference>
<sequence>MLVEERLSPRTNGYGARLSERLYGREREAALIAEAYHWATLGSTQMICVSGPSGIGKTALVQEATRKIAFGQAYVIAGKFEPLQQDKPMSPLIAAFRELTEQLLSEDKPSLDRWRNDIVQALGANAAVITEVIPEMERIVGQPASVEQLPLEEAMERFQFALRRFIQVFCRQKHPLVLFMDDLQWADEASWRMIRAIMTDPLSQSLLLIGAYRDYDQAGVSRIADELEAIASSGVSVQPLRLEPLALPELTHIVKDTLGVNREIADDIAHALFLKSQGNPFLFRRWLRRSLEEETLRYDDGQGWIWNWGENDPSGDPEHADLLFDYMMDSIDRLPGDTRLALLEASCLGSEFELGQLASWRSESAGRTLALLRPAIDRQIIACMDEATVNGELPREAVRLRFVHDRLQEAANAMLDAEASGRVHWYAGNYWLDHPDPAKRERHLYDAAGHLNKGNRFAMRPEDADRLVRANAGAGRKAKSATAFEAALVYFRAAAASIGEEHWERDYGFCFDLMVDLLECEYMNGWQSSADAFTASLLRRSRNAYDSMRVQLIVVMSMLHTDRMAEGIALGMRSLRDLGFRVPAKSGKWRQLAEALFTRERLRRKVGRFEGQPSVTDPVVTLALQVLTQLSGSAFMCDRPLFRTLTYKCVRLSLKYGNFPQAAAVFGSFAGSINQAFGDRKLAHASLTHGMRIALAYNQPSILCRAYLTMGVMFFVMEDDYRDFGASLQKSIDYGLEAGDLFFVGQTVIIMLVNLHLTGKLVRLRKVLPEYRKLLLDTHNQYLLPCLTMIERWTQAMSGTEEEAGAVAGAEDSELLRQIGRSGMESNLLFLHGLCLLQEGFLLGRHGLAQQGIAMAGSRSQDATHYVQRSEFELFHGLELVSRWDSLQPDDKRLAASLLKRLRRSARKNAAHVRHKSLLLQAEYARVRGKREEAGRLYDEAIREAKRSGYAHHAAIGCECAVNHYLSQARETIAKGYLIEALTLYREWGASRKADSIRERYAAHYQELGARETAAAVEGSALSADAAASEPLALPGALEFNVVQQAFQAMAAEADQRILIDRLARTVLEQAGAQKGCIVFEQAKRLVVELAIGEQGVTDRKRLPLERYDEVCVSAIRYTANTGEPLLLDNASASGRFARDPYVMSCQVRSMLCMPLYVQNELAAVLYLENNAKPGAFAAGKLDMLRMLATQAVFLLKLFPLEVGRTTAALSCDNSPTDAMPSHAEPSRYVPGEAGERDAAPVGADPNAFAPVDVAPAEVAALPPPSDAPAALPMDPLTNRELEVLQLISLGLSNQEIAQQLHIAVGTVKLHTNRIFSKMNVNRRAKAVIEGRKLKLLDDGK</sequence>
<dbReference type="InterPro" id="IPR027417">
    <property type="entry name" value="P-loop_NTPase"/>
</dbReference>
<dbReference type="EMBL" id="CP048209">
    <property type="protein sequence ID" value="QHT61964.1"/>
    <property type="molecule type" value="Genomic_DNA"/>
</dbReference>
<keyword evidence="5" id="KW-1185">Reference proteome</keyword>
<dbReference type="Pfam" id="PF01590">
    <property type="entry name" value="GAF"/>
    <property type="match status" value="1"/>
</dbReference>
<dbReference type="PRINTS" id="PR00038">
    <property type="entry name" value="HTHLUXR"/>
</dbReference>
<protein>
    <submittedName>
        <fullName evidence="4">AAA family ATPase</fullName>
    </submittedName>
</protein>
<dbReference type="SMART" id="SM00421">
    <property type="entry name" value="HTH_LUXR"/>
    <property type="match status" value="1"/>
</dbReference>
<dbReference type="Proteomes" id="UP000476064">
    <property type="component" value="Chromosome"/>
</dbReference>
<dbReference type="CDD" id="cd06170">
    <property type="entry name" value="LuxR_C_like"/>
    <property type="match status" value="1"/>
</dbReference>
<accession>A0A6C0G3J7</accession>
<evidence type="ECO:0000256" key="2">
    <source>
        <dbReference type="ARBA" id="ARBA00023163"/>
    </source>
</evidence>
<dbReference type="GO" id="GO:0045892">
    <property type="term" value="P:negative regulation of DNA-templated transcription"/>
    <property type="evidence" value="ECO:0007669"/>
    <property type="project" value="UniProtKB-ARBA"/>
</dbReference>
<keyword evidence="2" id="KW-0804">Transcription</keyword>
<dbReference type="InterPro" id="IPR036388">
    <property type="entry name" value="WH-like_DNA-bd_sf"/>
</dbReference>
<reference evidence="4 5" key="1">
    <citation type="submission" date="2020-01" db="EMBL/GenBank/DDBJ databases">
        <title>Paenibacillus sp. nov., isolated from tomato rhizosphere.</title>
        <authorList>
            <person name="Weon H.-Y."/>
            <person name="Lee S.A."/>
        </authorList>
    </citation>
    <scope>NUCLEOTIDE SEQUENCE [LARGE SCALE GENOMIC DNA]</scope>
    <source>
        <strain evidence="4 5">12200R-189</strain>
    </source>
</reference>
<dbReference type="GO" id="GO:0003677">
    <property type="term" value="F:DNA binding"/>
    <property type="evidence" value="ECO:0007669"/>
    <property type="project" value="InterPro"/>
</dbReference>
<evidence type="ECO:0000313" key="4">
    <source>
        <dbReference type="EMBL" id="QHT61964.1"/>
    </source>
</evidence>
<dbReference type="InterPro" id="IPR053159">
    <property type="entry name" value="Hybrid_Histidine_Kinase"/>
</dbReference>
<dbReference type="Gene3D" id="3.30.450.40">
    <property type="match status" value="1"/>
</dbReference>
<dbReference type="InterPro" id="IPR016032">
    <property type="entry name" value="Sig_transdc_resp-reg_C-effctor"/>
</dbReference>
<dbReference type="InterPro" id="IPR000792">
    <property type="entry name" value="Tscrpt_reg_LuxR_C"/>
</dbReference>
<dbReference type="InterPro" id="IPR029016">
    <property type="entry name" value="GAF-like_dom_sf"/>
</dbReference>
<dbReference type="InterPro" id="IPR041664">
    <property type="entry name" value="AAA_16"/>
</dbReference>
<dbReference type="InterPro" id="IPR003018">
    <property type="entry name" value="GAF"/>
</dbReference>
<dbReference type="KEGG" id="plyc:GXP70_19580"/>